<name>A0ABD0TXI7_DENTH</name>
<sequence length="156" mass="18048">MLPLIEVGDNGSEAEVETQLTPRENIDTRIPPPSHLYTSYLMVKDHYIRFSIRAIWRRVADGWLLGKNEALKSFRQSILMESRATEASYHRGKCKQGNDEHLDQDEQVEGLNTLASSVSQVPAIFDGMFEKLTEIWERFDEIERDQQGLHLREEMA</sequence>
<protein>
    <submittedName>
        <fullName evidence="1">Uncharacterized protein</fullName>
    </submittedName>
</protein>
<keyword evidence="2" id="KW-1185">Reference proteome</keyword>
<comment type="caution">
    <text evidence="1">The sequence shown here is derived from an EMBL/GenBank/DDBJ whole genome shotgun (WGS) entry which is preliminary data.</text>
</comment>
<evidence type="ECO:0000313" key="2">
    <source>
        <dbReference type="Proteomes" id="UP001552299"/>
    </source>
</evidence>
<dbReference type="Proteomes" id="UP001552299">
    <property type="component" value="Unassembled WGS sequence"/>
</dbReference>
<dbReference type="AlphaFoldDB" id="A0ABD0TXI7"/>
<dbReference type="EMBL" id="JANQDX010000019">
    <property type="protein sequence ID" value="KAL0904383.1"/>
    <property type="molecule type" value="Genomic_DNA"/>
</dbReference>
<proteinExistence type="predicted"/>
<evidence type="ECO:0000313" key="1">
    <source>
        <dbReference type="EMBL" id="KAL0904383.1"/>
    </source>
</evidence>
<organism evidence="1 2">
    <name type="scientific">Dendrobium thyrsiflorum</name>
    <name type="common">Pinecone-like raceme dendrobium</name>
    <name type="synonym">Orchid</name>
    <dbReference type="NCBI Taxonomy" id="117978"/>
    <lineage>
        <taxon>Eukaryota</taxon>
        <taxon>Viridiplantae</taxon>
        <taxon>Streptophyta</taxon>
        <taxon>Embryophyta</taxon>
        <taxon>Tracheophyta</taxon>
        <taxon>Spermatophyta</taxon>
        <taxon>Magnoliopsida</taxon>
        <taxon>Liliopsida</taxon>
        <taxon>Asparagales</taxon>
        <taxon>Orchidaceae</taxon>
        <taxon>Epidendroideae</taxon>
        <taxon>Malaxideae</taxon>
        <taxon>Dendrobiinae</taxon>
        <taxon>Dendrobium</taxon>
    </lineage>
</organism>
<accession>A0ABD0TXI7</accession>
<reference evidence="1 2" key="1">
    <citation type="journal article" date="2024" name="Plant Biotechnol. J.">
        <title>Dendrobium thyrsiflorum genome and its molecular insights into genes involved in important horticultural traits.</title>
        <authorList>
            <person name="Chen B."/>
            <person name="Wang J.Y."/>
            <person name="Zheng P.J."/>
            <person name="Li K.L."/>
            <person name="Liang Y.M."/>
            <person name="Chen X.F."/>
            <person name="Zhang C."/>
            <person name="Zhao X."/>
            <person name="He X."/>
            <person name="Zhang G.Q."/>
            <person name="Liu Z.J."/>
            <person name="Xu Q."/>
        </authorList>
    </citation>
    <scope>NUCLEOTIDE SEQUENCE [LARGE SCALE GENOMIC DNA]</scope>
    <source>
        <strain evidence="1">GZMU011</strain>
    </source>
</reference>
<gene>
    <name evidence="1" type="ORF">M5K25_026480</name>
</gene>